<feature type="region of interest" description="Disordered" evidence="1">
    <location>
        <begin position="147"/>
        <end position="248"/>
    </location>
</feature>
<protein>
    <submittedName>
        <fullName evidence="2">Uncharacterized protein</fullName>
    </submittedName>
</protein>
<feature type="region of interest" description="Disordered" evidence="1">
    <location>
        <begin position="40"/>
        <end position="63"/>
    </location>
</feature>
<feature type="compositionally biased region" description="Basic and acidic residues" evidence="1">
    <location>
        <begin position="196"/>
        <end position="211"/>
    </location>
</feature>
<feature type="region of interest" description="Disordered" evidence="1">
    <location>
        <begin position="287"/>
        <end position="309"/>
    </location>
</feature>
<accession>A0A7S2TEP3</accession>
<evidence type="ECO:0000313" key="2">
    <source>
        <dbReference type="EMBL" id="CAD9744590.1"/>
    </source>
</evidence>
<name>A0A7S2TEP3_9EUKA</name>
<organism evidence="2">
    <name type="scientific">Lotharella oceanica</name>
    <dbReference type="NCBI Taxonomy" id="641309"/>
    <lineage>
        <taxon>Eukaryota</taxon>
        <taxon>Sar</taxon>
        <taxon>Rhizaria</taxon>
        <taxon>Cercozoa</taxon>
        <taxon>Chlorarachniophyceae</taxon>
        <taxon>Lotharella</taxon>
    </lineage>
</organism>
<gene>
    <name evidence="2" type="ORF">LSP00402_LOCUS405</name>
</gene>
<dbReference type="AlphaFoldDB" id="A0A7S2TEP3"/>
<reference evidence="2" key="1">
    <citation type="submission" date="2021-01" db="EMBL/GenBank/DDBJ databases">
        <authorList>
            <person name="Corre E."/>
            <person name="Pelletier E."/>
            <person name="Niang G."/>
            <person name="Scheremetjew M."/>
            <person name="Finn R."/>
            <person name="Kale V."/>
            <person name="Holt S."/>
            <person name="Cochrane G."/>
            <person name="Meng A."/>
            <person name="Brown T."/>
            <person name="Cohen L."/>
        </authorList>
    </citation>
    <scope>NUCLEOTIDE SEQUENCE</scope>
    <source>
        <strain evidence="2">CCMP622</strain>
    </source>
</reference>
<dbReference type="EMBL" id="HBHP01000584">
    <property type="protein sequence ID" value="CAD9744590.1"/>
    <property type="molecule type" value="Transcribed_RNA"/>
</dbReference>
<proteinExistence type="predicted"/>
<feature type="compositionally biased region" description="Basic and acidic residues" evidence="1">
    <location>
        <begin position="298"/>
        <end position="309"/>
    </location>
</feature>
<evidence type="ECO:0000256" key="1">
    <source>
        <dbReference type="SAM" id="MobiDB-lite"/>
    </source>
</evidence>
<sequence length="363" mass="41789">MSGVQWRFLKQNGKLDMAKPVVKPPKLTESGKNFLREYQRSEETRSVNPHHIHGLSATEREELGAFDDDFPELKFSDSSRPRTYKYAESRPSTASSMLTRLLLDSSEFATNVDRETAREMEKAMEQAQKAHFSVDPKKEEMSSIRNAGVEIAQSRPMVKNKLGKKRHGKAFGSKQNSNIVWRPPVRVHVAQSLDEETQKELLKDDDDHKSAEEEDEEHMWGSPVQLEGEGSKEADSKKNKKKKAKTPLYKLPLAGSTGLFKSPKKKGNVKNVALGPWYLDVKHWNKKQQQLDEEEENETKPQETPEVADRMQKLGKEIPELYISKAYKMYLKERMKKRSGQNLRIPHFLENVKVDELDEERAQ</sequence>